<dbReference type="GO" id="GO:0003677">
    <property type="term" value="F:DNA binding"/>
    <property type="evidence" value="ECO:0007669"/>
    <property type="project" value="UniProtKB-KW"/>
</dbReference>
<keyword evidence="3" id="KW-0804">Transcription</keyword>
<dbReference type="SUPFAM" id="SSF48008">
    <property type="entry name" value="GntR ligand-binding domain-like"/>
    <property type="match status" value="1"/>
</dbReference>
<dbReference type="InterPro" id="IPR036388">
    <property type="entry name" value="WH-like_DNA-bd_sf"/>
</dbReference>
<dbReference type="PRINTS" id="PR00035">
    <property type="entry name" value="HTHGNTR"/>
</dbReference>
<feature type="domain" description="HTH gntR-type" evidence="4">
    <location>
        <begin position="10"/>
        <end position="77"/>
    </location>
</feature>
<organism evidence="5 6">
    <name type="scientific">Zoogloea dura</name>
    <dbReference type="NCBI Taxonomy" id="2728840"/>
    <lineage>
        <taxon>Bacteria</taxon>
        <taxon>Pseudomonadati</taxon>
        <taxon>Pseudomonadota</taxon>
        <taxon>Betaproteobacteria</taxon>
        <taxon>Rhodocyclales</taxon>
        <taxon>Zoogloeaceae</taxon>
        <taxon>Zoogloea</taxon>
    </lineage>
</organism>
<dbReference type="SUPFAM" id="SSF46785">
    <property type="entry name" value="Winged helix' DNA-binding domain"/>
    <property type="match status" value="1"/>
</dbReference>
<dbReference type="InterPro" id="IPR000524">
    <property type="entry name" value="Tscrpt_reg_HTH_GntR"/>
</dbReference>
<reference evidence="5 6" key="1">
    <citation type="submission" date="2020-04" db="EMBL/GenBank/DDBJ databases">
        <title>Zoogloea sp. G-4-1-14 isolated from soil.</title>
        <authorList>
            <person name="Dahal R.H."/>
        </authorList>
    </citation>
    <scope>NUCLEOTIDE SEQUENCE [LARGE SCALE GENOMIC DNA]</scope>
    <source>
        <strain evidence="5 6">G-4-1-14</strain>
    </source>
</reference>
<dbReference type="InterPro" id="IPR008920">
    <property type="entry name" value="TF_FadR/GntR_C"/>
</dbReference>
<evidence type="ECO:0000313" key="6">
    <source>
        <dbReference type="Proteomes" id="UP000580043"/>
    </source>
</evidence>
<dbReference type="Pfam" id="PF00392">
    <property type="entry name" value="GntR"/>
    <property type="match status" value="1"/>
</dbReference>
<dbReference type="PANTHER" id="PTHR43537">
    <property type="entry name" value="TRANSCRIPTIONAL REGULATOR, GNTR FAMILY"/>
    <property type="match status" value="1"/>
</dbReference>
<proteinExistence type="predicted"/>
<dbReference type="Pfam" id="PF07729">
    <property type="entry name" value="FCD"/>
    <property type="match status" value="1"/>
</dbReference>
<evidence type="ECO:0000259" key="4">
    <source>
        <dbReference type="PROSITE" id="PS50949"/>
    </source>
</evidence>
<dbReference type="AlphaFoldDB" id="A0A848FX27"/>
<dbReference type="EMBL" id="JABBGA010000001">
    <property type="protein sequence ID" value="NML24487.1"/>
    <property type="molecule type" value="Genomic_DNA"/>
</dbReference>
<evidence type="ECO:0000256" key="1">
    <source>
        <dbReference type="ARBA" id="ARBA00023015"/>
    </source>
</evidence>
<evidence type="ECO:0000256" key="2">
    <source>
        <dbReference type="ARBA" id="ARBA00023125"/>
    </source>
</evidence>
<dbReference type="Gene3D" id="1.20.120.530">
    <property type="entry name" value="GntR ligand-binding domain-like"/>
    <property type="match status" value="1"/>
</dbReference>
<dbReference type="SMART" id="SM00345">
    <property type="entry name" value="HTH_GNTR"/>
    <property type="match status" value="1"/>
</dbReference>
<gene>
    <name evidence="5" type="ORF">HHL15_01925</name>
</gene>
<evidence type="ECO:0000256" key="3">
    <source>
        <dbReference type="ARBA" id="ARBA00023163"/>
    </source>
</evidence>
<dbReference type="GO" id="GO:0003700">
    <property type="term" value="F:DNA-binding transcription factor activity"/>
    <property type="evidence" value="ECO:0007669"/>
    <property type="project" value="InterPro"/>
</dbReference>
<keyword evidence="6" id="KW-1185">Reference proteome</keyword>
<accession>A0A848FX27</accession>
<dbReference type="CDD" id="cd07377">
    <property type="entry name" value="WHTH_GntR"/>
    <property type="match status" value="1"/>
</dbReference>
<dbReference type="InterPro" id="IPR036390">
    <property type="entry name" value="WH_DNA-bd_sf"/>
</dbReference>
<protein>
    <submittedName>
        <fullName evidence="5">GntR family transcriptional regulator</fullName>
    </submittedName>
</protein>
<keyword evidence="2" id="KW-0238">DNA-binding</keyword>
<dbReference type="Proteomes" id="UP000580043">
    <property type="component" value="Unassembled WGS sequence"/>
</dbReference>
<dbReference type="PROSITE" id="PS50949">
    <property type="entry name" value="HTH_GNTR"/>
    <property type="match status" value="1"/>
</dbReference>
<dbReference type="InterPro" id="IPR011711">
    <property type="entry name" value="GntR_C"/>
</dbReference>
<evidence type="ECO:0000313" key="5">
    <source>
        <dbReference type="EMBL" id="NML24487.1"/>
    </source>
</evidence>
<name>A0A848FX27_9RHOO</name>
<comment type="caution">
    <text evidence="5">The sequence shown here is derived from an EMBL/GenBank/DDBJ whole genome shotgun (WGS) entry which is preliminary data.</text>
</comment>
<dbReference type="PANTHER" id="PTHR43537:SF45">
    <property type="entry name" value="GNTR FAMILY REGULATORY PROTEIN"/>
    <property type="match status" value="1"/>
</dbReference>
<dbReference type="RefSeq" id="WP_169144112.1">
    <property type="nucleotide sequence ID" value="NZ_JABBGA010000001.1"/>
</dbReference>
<keyword evidence="1" id="KW-0805">Transcription regulation</keyword>
<dbReference type="SMART" id="SM00895">
    <property type="entry name" value="FCD"/>
    <property type="match status" value="1"/>
</dbReference>
<dbReference type="Gene3D" id="1.10.10.10">
    <property type="entry name" value="Winged helix-like DNA-binding domain superfamily/Winged helix DNA-binding domain"/>
    <property type="match status" value="1"/>
</dbReference>
<sequence length="237" mass="27097">MGNTSRPKENALASRIYQQLKDEIFSFHLLPGDRFTETLIAERYGVSRTPVRHALYRLEREGFVQVYFRSGWSVRNFDFDRFDQLYDLRTVLELAAVQRICEAPETADLSALADIWLVDKAERLPDGQRVAALDEAFHQGLMQATGNREMAAVHQEVTEKIRVIRRLDFTNPARIQATYDEHAQLLRLLIQRKTAQAGILLRSHIEASKAEVRKITLHHLHAARQESLARAGAVQPG</sequence>